<reference evidence="2 3" key="1">
    <citation type="submission" date="2016-08" db="EMBL/GenBank/DDBJ databases">
        <title>Whole genome shotgun sequence of Pichia membranifaciens KS47-1.</title>
        <authorList>
            <person name="Konishi M."/>
            <person name="Ishida M."/>
            <person name="Arakawa T."/>
            <person name="Kato Y."/>
            <person name="Horiuchi J."/>
        </authorList>
    </citation>
    <scope>NUCLEOTIDE SEQUENCE [LARGE SCALE GENOMIC DNA]</scope>
    <source>
        <strain evidence="2 3">KS47-1</strain>
    </source>
</reference>
<proteinExistence type="predicted"/>
<evidence type="ECO:0000313" key="2">
    <source>
        <dbReference type="EMBL" id="GAV27447.1"/>
    </source>
</evidence>
<accession>A0A1Q2YD13</accession>
<sequence length="306" mass="34758">MARMSTKTETGDGVEEDPLTPIQYQSTEIYENGIDGNLELGLDLELSDTSSVSFELYDDKFSREKLISQIKLENSSTDGGEDLNIGEFLLKHYKYRELTDISDGLAGLIKGIDDDLVELVNVNYLSFINLGKSVDGSLDLIHDIKIDLSDYLKNLKSSNETIKNDTEKLDILQDSRGRLLSLRSIVERLITLSEMIECFDKLCSKFDKNEECTDMLKELVGLYFGINRMFLKLIKQTKDENLASLANNGILLGLNKKMNGLKLEFKSLLGSYLTHVRETNPSNEEIFEIFKLYQLLNLTEDFKKSL</sequence>
<dbReference type="OrthoDB" id="332281at2759"/>
<name>A0A1Q2YD13_9ASCO</name>
<dbReference type="EMBL" id="BDGI01000034">
    <property type="protein sequence ID" value="GAV27447.1"/>
    <property type="molecule type" value="Genomic_DNA"/>
</dbReference>
<dbReference type="AlphaFoldDB" id="A0A1Q2YD13"/>
<organism evidence="2 3">
    <name type="scientific">Pichia membranifaciens</name>
    <dbReference type="NCBI Taxonomy" id="4926"/>
    <lineage>
        <taxon>Eukaryota</taxon>
        <taxon>Fungi</taxon>
        <taxon>Dikarya</taxon>
        <taxon>Ascomycota</taxon>
        <taxon>Saccharomycotina</taxon>
        <taxon>Pichiomycetes</taxon>
        <taxon>Pichiales</taxon>
        <taxon>Pichiaceae</taxon>
        <taxon>Pichia</taxon>
    </lineage>
</organism>
<keyword evidence="3" id="KW-1185">Reference proteome</keyword>
<evidence type="ECO:0000256" key="1">
    <source>
        <dbReference type="SAM" id="MobiDB-lite"/>
    </source>
</evidence>
<gene>
    <name evidence="2" type="ORF">PMKS-000915</name>
</gene>
<dbReference type="Proteomes" id="UP000186136">
    <property type="component" value="Unassembled WGS sequence"/>
</dbReference>
<feature type="region of interest" description="Disordered" evidence="1">
    <location>
        <begin position="1"/>
        <end position="22"/>
    </location>
</feature>
<comment type="caution">
    <text evidence="2">The sequence shown here is derived from an EMBL/GenBank/DDBJ whole genome shotgun (WGS) entry which is preliminary data.</text>
</comment>
<protein>
    <submittedName>
        <fullName evidence="2">Uncharacterized protein</fullName>
    </submittedName>
</protein>
<evidence type="ECO:0000313" key="3">
    <source>
        <dbReference type="Proteomes" id="UP000186136"/>
    </source>
</evidence>